<organism evidence="1">
    <name type="scientific">Graphocephala atropunctata</name>
    <dbReference type="NCBI Taxonomy" id="36148"/>
    <lineage>
        <taxon>Eukaryota</taxon>
        <taxon>Metazoa</taxon>
        <taxon>Ecdysozoa</taxon>
        <taxon>Arthropoda</taxon>
        <taxon>Hexapoda</taxon>
        <taxon>Insecta</taxon>
        <taxon>Pterygota</taxon>
        <taxon>Neoptera</taxon>
        <taxon>Paraneoptera</taxon>
        <taxon>Hemiptera</taxon>
        <taxon>Auchenorrhyncha</taxon>
        <taxon>Membracoidea</taxon>
        <taxon>Cicadellidae</taxon>
        <taxon>Cicadellinae</taxon>
        <taxon>Cicadellini</taxon>
        <taxon>Graphocephala</taxon>
    </lineage>
</organism>
<dbReference type="EMBL" id="GEBQ01016188">
    <property type="protein sequence ID" value="JAT23789.1"/>
    <property type="molecule type" value="Transcribed_RNA"/>
</dbReference>
<feature type="non-terminal residue" evidence="1">
    <location>
        <position position="104"/>
    </location>
</feature>
<feature type="non-terminal residue" evidence="1">
    <location>
        <position position="1"/>
    </location>
</feature>
<protein>
    <submittedName>
        <fullName evidence="1">Uncharacterized protein</fullName>
    </submittedName>
</protein>
<gene>
    <name evidence="1" type="ORF">g.48443</name>
</gene>
<evidence type="ECO:0000313" key="1">
    <source>
        <dbReference type="EMBL" id="JAT23789.1"/>
    </source>
</evidence>
<reference evidence="1" key="1">
    <citation type="submission" date="2015-11" db="EMBL/GenBank/DDBJ databases">
        <title>De novo transcriptome assembly of four potential Pierce s Disease insect vectors from Arizona vineyards.</title>
        <authorList>
            <person name="Tassone E.E."/>
        </authorList>
    </citation>
    <scope>NUCLEOTIDE SEQUENCE</scope>
</reference>
<proteinExistence type="predicted"/>
<sequence>HYVFSPENMLSSNCCTQVAKLKTTQFQKYALCLKVSIFDHSVLSKVKLSGYIRIQRGKGYNCSPSQNNYLLLTTFKIKCTLGNIKLNGVYVSISRLSFLCNFHQ</sequence>
<name>A0A1B6LJK4_9HEMI</name>
<dbReference type="AlphaFoldDB" id="A0A1B6LJK4"/>
<accession>A0A1B6LJK4</accession>